<proteinExistence type="predicted"/>
<organism evidence="1 2">
    <name type="scientific">Salmonella phage SS3</name>
    <dbReference type="NCBI Taxonomy" id="2592215"/>
    <lineage>
        <taxon>Viruses</taxon>
        <taxon>Duplodnaviria</taxon>
        <taxon>Heunggongvirae</taxon>
        <taxon>Uroviricota</taxon>
        <taxon>Caudoviricetes</taxon>
        <taxon>Pantevenvirales</taxon>
        <taxon>Ackermannviridae</taxon>
        <taxon>Cvivirinae</taxon>
        <taxon>Kuttervirus</taxon>
        <taxon>Kuttervirus SS9</taxon>
    </lineage>
</organism>
<dbReference type="Proteomes" id="UP000324191">
    <property type="component" value="Segment"/>
</dbReference>
<reference evidence="1 2" key="1">
    <citation type="submission" date="2019-05" db="EMBL/GenBank/DDBJ databases">
        <title>Salmonella bacteriophage diversity and host specificity revealed by physiological characterization and whole genome sequencing.</title>
        <authorList>
            <person name="Fong K."/>
            <person name="Tremblay D."/>
            <person name="Delaquis P."/>
            <person name="Moineau S."/>
            <person name="Goodridge L."/>
            <person name="Levesque R."/>
            <person name="Wang S."/>
        </authorList>
    </citation>
    <scope>NUCLEOTIDE SEQUENCE [LARGE SCALE GENOMIC DNA]</scope>
</reference>
<accession>A0A5C0CCW9</accession>
<evidence type="ECO:0000313" key="2">
    <source>
        <dbReference type="Proteomes" id="UP000324191"/>
    </source>
</evidence>
<sequence length="298" mass="33823">MVSCSPTLLKQNACIFGPHYKYGYNIPWRYIMNLPSLPKTERTHKSDFWPTVIKYRAFTAGQQTMLLQVADPNTPMSERVATLEQLFDSCVDAGVPFSKLPIGVTEEVFLKMRCISIGEVMKIRYKCNNKVPSDTNEGEESVSGLKECGQELVLPIPLNQVKCVSPEGFRETFDLPGGYHIKMRQPSFSDASVLNEASSVEQMIATFIDCLYDDDGQVWKVENPAEPGIDPEVAKERQRIKDEFVKWVGDNIESEIVQDISNDFFKKIPRIRYATKIKCPSCGKEHEVKFNSVTEIFI</sequence>
<dbReference type="EMBL" id="MK972698">
    <property type="protein sequence ID" value="QEI24020.1"/>
    <property type="molecule type" value="Genomic_DNA"/>
</dbReference>
<name>A0A5C0CCW9_9CAUD</name>
<evidence type="ECO:0000313" key="1">
    <source>
        <dbReference type="EMBL" id="QEI24020.1"/>
    </source>
</evidence>
<protein>
    <submittedName>
        <fullName evidence="1">Baseplate hub subunit</fullName>
    </submittedName>
</protein>
<dbReference type="InterPro" id="IPR024364">
    <property type="entry name" value="Baseplate_phage_T4-like"/>
</dbReference>
<dbReference type="Pfam" id="PF12322">
    <property type="entry name" value="T4_baseplate"/>
    <property type="match status" value="1"/>
</dbReference>